<sequence length="137" mass="14633">MDLRQLTPDLSVAPQIEPEDMRRLAEAGFTAVVANRPDSEVGPSHQSARLAELAAEAGLDFHYLPILPGQLGPEQVRALREILDGAQGKVLAYCRSGTRSTMAWALGQAGRRPAAEIMQAAARAGYDLSDLIPALEG</sequence>
<dbReference type="NCBIfam" id="TIGR01244">
    <property type="entry name" value="TIGR01244 family sulfur transferase"/>
    <property type="match status" value="1"/>
</dbReference>
<dbReference type="InterPro" id="IPR029021">
    <property type="entry name" value="Prot-tyrosine_phosphatase-like"/>
</dbReference>
<accession>A0A1M7H388</accession>
<evidence type="ECO:0000313" key="3">
    <source>
        <dbReference type="Proteomes" id="UP000184444"/>
    </source>
</evidence>
<feature type="domain" description="Beta-lactamase hydrolase-like protein phosphatase-like" evidence="1">
    <location>
        <begin position="2"/>
        <end position="110"/>
    </location>
</feature>
<organism evidence="2 3">
    <name type="scientific">Paracoccus solventivorans</name>
    <dbReference type="NCBI Taxonomy" id="53463"/>
    <lineage>
        <taxon>Bacteria</taxon>
        <taxon>Pseudomonadati</taxon>
        <taxon>Pseudomonadota</taxon>
        <taxon>Alphaproteobacteria</taxon>
        <taxon>Rhodobacterales</taxon>
        <taxon>Paracoccaceae</taxon>
        <taxon>Paracoccus</taxon>
    </lineage>
</organism>
<dbReference type="OrthoDB" id="9805710at2"/>
<dbReference type="SUPFAM" id="SSF52799">
    <property type="entry name" value="(Phosphotyrosine protein) phosphatases II"/>
    <property type="match status" value="1"/>
</dbReference>
<dbReference type="GO" id="GO:0016787">
    <property type="term" value="F:hydrolase activity"/>
    <property type="evidence" value="ECO:0007669"/>
    <property type="project" value="InterPro"/>
</dbReference>
<reference evidence="3" key="1">
    <citation type="submission" date="2016-11" db="EMBL/GenBank/DDBJ databases">
        <authorList>
            <person name="Varghese N."/>
            <person name="Submissions S."/>
        </authorList>
    </citation>
    <scope>NUCLEOTIDE SEQUENCE [LARGE SCALE GENOMIC DNA]</scope>
    <source>
        <strain evidence="3">DSM 6637</strain>
    </source>
</reference>
<protein>
    <submittedName>
        <fullName evidence="2">TIGR01244 family protein</fullName>
    </submittedName>
</protein>
<gene>
    <name evidence="2" type="ORF">SAMN05444389_105111</name>
</gene>
<name>A0A1M7H388_9RHOB</name>
<dbReference type="Gene3D" id="3.90.190.10">
    <property type="entry name" value="Protein tyrosine phosphatase superfamily"/>
    <property type="match status" value="1"/>
</dbReference>
<dbReference type="Pfam" id="PF04273">
    <property type="entry name" value="BLH_phosphatase"/>
    <property type="match status" value="1"/>
</dbReference>
<dbReference type="AlphaFoldDB" id="A0A1M7H388"/>
<dbReference type="RefSeq" id="WP_073065901.1">
    <property type="nucleotide sequence ID" value="NZ_FRCK01000005.1"/>
</dbReference>
<evidence type="ECO:0000259" key="1">
    <source>
        <dbReference type="Pfam" id="PF04273"/>
    </source>
</evidence>
<dbReference type="InterPro" id="IPR005939">
    <property type="entry name" value="BLH_phosphatase-like"/>
</dbReference>
<proteinExistence type="predicted"/>
<dbReference type="STRING" id="53463.SAMN05444389_105111"/>
<dbReference type="CDD" id="cd14503">
    <property type="entry name" value="PTP-bact"/>
    <property type="match status" value="1"/>
</dbReference>
<dbReference type="Proteomes" id="UP000184444">
    <property type="component" value="Unassembled WGS sequence"/>
</dbReference>
<evidence type="ECO:0000313" key="2">
    <source>
        <dbReference type="EMBL" id="SHM22649.1"/>
    </source>
</evidence>
<dbReference type="EMBL" id="FRCK01000005">
    <property type="protein sequence ID" value="SHM22649.1"/>
    <property type="molecule type" value="Genomic_DNA"/>
</dbReference>
<keyword evidence="3" id="KW-1185">Reference proteome</keyword>